<dbReference type="EMBL" id="AP023396">
    <property type="protein sequence ID" value="BCK54323.1"/>
    <property type="molecule type" value="Genomic_DNA"/>
</dbReference>
<keyword evidence="2" id="KW-1185">Reference proteome</keyword>
<evidence type="ECO:0000313" key="2">
    <source>
        <dbReference type="Proteomes" id="UP000516173"/>
    </source>
</evidence>
<accession>A0A7G1KJI0</accession>
<dbReference type="KEGG" id="nwl:NWFMUON74_20950"/>
<reference evidence="1 2" key="1">
    <citation type="submission" date="2020-08" db="EMBL/GenBank/DDBJ databases">
        <title>Genome Sequencing of Nocardia wallacei strain FMUON74 and assembly.</title>
        <authorList>
            <person name="Toyokawa M."/>
            <person name="Uesaka K."/>
        </authorList>
    </citation>
    <scope>NUCLEOTIDE SEQUENCE [LARGE SCALE GENOMIC DNA]</scope>
    <source>
        <strain evidence="1 2">FMUON74</strain>
    </source>
</reference>
<name>A0A7G1KJI0_9NOCA</name>
<evidence type="ECO:0000313" key="1">
    <source>
        <dbReference type="EMBL" id="BCK54323.1"/>
    </source>
</evidence>
<proteinExistence type="predicted"/>
<dbReference type="Proteomes" id="UP000516173">
    <property type="component" value="Chromosome"/>
</dbReference>
<gene>
    <name evidence="1" type="ORF">NWFMUON74_20950</name>
</gene>
<sequence length="77" mass="7832">MSLRHTVPVHQIPGASVCVSTSGPRSAAACGATIPKAAIPSAATPMAVLARRFTSSQLLSEPYLTVGNDNGPDLQST</sequence>
<dbReference type="AlphaFoldDB" id="A0A7G1KJI0"/>
<organism evidence="1 2">
    <name type="scientific">Nocardia wallacei</name>
    <dbReference type="NCBI Taxonomy" id="480035"/>
    <lineage>
        <taxon>Bacteria</taxon>
        <taxon>Bacillati</taxon>
        <taxon>Actinomycetota</taxon>
        <taxon>Actinomycetes</taxon>
        <taxon>Mycobacteriales</taxon>
        <taxon>Nocardiaceae</taxon>
        <taxon>Nocardia</taxon>
    </lineage>
</organism>
<protein>
    <submittedName>
        <fullName evidence="1">Uncharacterized protein</fullName>
    </submittedName>
</protein>